<proteinExistence type="predicted"/>
<keyword evidence="2" id="KW-1185">Reference proteome</keyword>
<dbReference type="STRING" id="1121455.SAMN02745728_01312"/>
<dbReference type="InterPro" id="IPR013783">
    <property type="entry name" value="Ig-like_fold"/>
</dbReference>
<accession>A0A1M7SWM8</accession>
<dbReference type="OrthoDB" id="5438497at2"/>
<dbReference type="RefSeq" id="WP_072697003.1">
    <property type="nucleotide sequence ID" value="NZ_FRDI01000005.1"/>
</dbReference>
<evidence type="ECO:0000313" key="1">
    <source>
        <dbReference type="EMBL" id="SHN62882.1"/>
    </source>
</evidence>
<dbReference type="Proteomes" id="UP000186469">
    <property type="component" value="Unassembled WGS sequence"/>
</dbReference>
<dbReference type="EMBL" id="FRDI01000005">
    <property type="protein sequence ID" value="SHN62882.1"/>
    <property type="molecule type" value="Genomic_DNA"/>
</dbReference>
<gene>
    <name evidence="1" type="ORF">SAMN02745728_01312</name>
</gene>
<organism evidence="1 2">
    <name type="scientific">Desulfovibrio litoralis DSM 11393</name>
    <dbReference type="NCBI Taxonomy" id="1121455"/>
    <lineage>
        <taxon>Bacteria</taxon>
        <taxon>Pseudomonadati</taxon>
        <taxon>Thermodesulfobacteriota</taxon>
        <taxon>Desulfovibrionia</taxon>
        <taxon>Desulfovibrionales</taxon>
        <taxon>Desulfovibrionaceae</taxon>
        <taxon>Desulfovibrio</taxon>
    </lineage>
</organism>
<name>A0A1M7SWM8_9BACT</name>
<protein>
    <submittedName>
        <fullName evidence="1">Uncharacterized protein</fullName>
    </submittedName>
</protein>
<dbReference type="AlphaFoldDB" id="A0A1M7SWM8"/>
<dbReference type="Gene3D" id="2.60.40.10">
    <property type="entry name" value="Immunoglobulins"/>
    <property type="match status" value="1"/>
</dbReference>
<evidence type="ECO:0000313" key="2">
    <source>
        <dbReference type="Proteomes" id="UP000186469"/>
    </source>
</evidence>
<reference evidence="1 2" key="1">
    <citation type="submission" date="2016-12" db="EMBL/GenBank/DDBJ databases">
        <authorList>
            <person name="Song W.-J."/>
            <person name="Kurnit D.M."/>
        </authorList>
    </citation>
    <scope>NUCLEOTIDE SEQUENCE [LARGE SCALE GENOMIC DNA]</scope>
    <source>
        <strain evidence="1 2">DSM 11393</strain>
    </source>
</reference>
<sequence length="711" mass="78108">MSKFTVSQTSFNAGELSPYMSARLDQARRSSGCKSLKNMLITPHGAVFRRSGFRFMGEALDHNPIEKNSNNNTLSSIYNIKVRLIPFVFNEDQAYLLEFSAGKLRIWHKDALLKNPTTNQEIVITTPFTDSVLPYLRCCQSGNTMYLVNPKVAPQKLLRLSETDWQLSGMTFSGTIPIPQNVKIVKVGSGSVKHAYVVTAVNIYGEESLPSVEISGLCASPLTATAYMTLTWNTVAEATTYNVYKQGGGAGVYGLISSGIVGLSFSDKGQSVNFNSKPPRSSILFNAPDSYPSCVQFYQQRLCFAASNKEPQTIWMSKAGTAENFNISNPLRDDDAITLTLASEKANAIRWLMSGKRLLVGTVDSEWAVSGRGGTPISPMSCEAERQSARGSSELQPQTVGDSVLFVQRGGNLVRELRYNLEIDGYAGADITILAEHLFRNRVITDWAFQQHPYSVVWCILDDGSLVGLTIISEHQIAGWHTHTSQGRFEGLCTIPGVNGDELWVVIMREIKDKTTGNTIQRRYIEKLETPFNSNHSQTGFFVDSGITYLGEATDSVNGLEHLEGLEVSILADGWVHPNVTVTQGKVSLKHKAQKIHIGLGYKSDLQLMPIEASNSSGICLNTPKRAVKAFVRILDSAGFLIGTNEETLKEIQLRKVQNRLGVTLPLFSGDCSAYLKSSVNNTSSLLLRQEEPLPFTVLATSLEIELGVDT</sequence>